<name>A0A154QFU2_9GAMM</name>
<dbReference type="PANTHER" id="PTHR42951:SF20">
    <property type="entry name" value="BETA LACTAMASE"/>
    <property type="match status" value="1"/>
</dbReference>
<evidence type="ECO:0000313" key="3">
    <source>
        <dbReference type="EMBL" id="KZC23124.1"/>
    </source>
</evidence>
<evidence type="ECO:0000313" key="4">
    <source>
        <dbReference type="Proteomes" id="UP000076131"/>
    </source>
</evidence>
<proteinExistence type="predicted"/>
<dbReference type="SMART" id="SM00849">
    <property type="entry name" value="Lactamase_B"/>
    <property type="match status" value="1"/>
</dbReference>
<protein>
    <submittedName>
        <fullName evidence="3">MBL fold metallo-hydrolase</fullName>
    </submittedName>
</protein>
<evidence type="ECO:0000256" key="1">
    <source>
        <dbReference type="SAM" id="SignalP"/>
    </source>
</evidence>
<dbReference type="eggNOG" id="COG0491">
    <property type="taxonomic scope" value="Bacteria"/>
</dbReference>
<dbReference type="Proteomes" id="UP000076131">
    <property type="component" value="Unassembled WGS sequence"/>
</dbReference>
<comment type="caution">
    <text evidence="3">The sequence shown here is derived from an EMBL/GenBank/DDBJ whole genome shotgun (WGS) entry which is preliminary data.</text>
</comment>
<dbReference type="PANTHER" id="PTHR42951">
    <property type="entry name" value="METALLO-BETA-LACTAMASE DOMAIN-CONTAINING"/>
    <property type="match status" value="1"/>
</dbReference>
<dbReference type="Pfam" id="PF00753">
    <property type="entry name" value="Lactamase_B"/>
    <property type="match status" value="1"/>
</dbReference>
<reference evidence="3 4" key="1">
    <citation type="journal article" date="2016" name="MBio">
        <title>Lateral Gene Transfer in a Heavy Metal-Contaminated-Groundwater Microbial Community.</title>
        <authorList>
            <person name="Hemme C.L."/>
            <person name="Green S.J."/>
            <person name="Rishishwar L."/>
            <person name="Prakash O."/>
            <person name="Pettenato A."/>
            <person name="Chakraborty R."/>
            <person name="Deutschbauer A.M."/>
            <person name="Van Nostrand J.D."/>
            <person name="Wu L."/>
            <person name="He Z."/>
            <person name="Jordan I.K."/>
            <person name="Hazen T.C."/>
            <person name="Arkin A.P."/>
            <person name="Kostka J.E."/>
            <person name="Zhou J."/>
        </authorList>
    </citation>
    <scope>NUCLEOTIDE SEQUENCE [LARGE SCALE GENOMIC DNA]</scope>
    <source>
        <strain evidence="3 4">FW104-T7</strain>
    </source>
</reference>
<dbReference type="AlphaFoldDB" id="A0A154QFU2"/>
<gene>
    <name evidence="3" type="ORF">RHOFW104T7_15605</name>
</gene>
<sequence length="328" mass="36426">MTWRGPGGLTAWCLGLLVALVLPVHAGDWAPTDIDMPVYQVGPHTYYVEGRLDAATRENQGFIANAGFVITGDGVIVFDSLGSPSLADRLIAEIRQRTSQPIKMVIISHYHADHFYGTPALRAVGAKVWVDVRAKAYLGSEAALQRVTERRALIGKYLGADFKLPLPDRWIDHNDSFKMGAVTLSLHRFGPAHSPEDLGMLVEPDNVLYSGDVIYAGRAPFIGPDSDTHHWLVAIDEVLALHPRVMVPGHGPASTDPRQDAQFTRGYIEYLRTQMGNAVRNWQSFDDAYAQTDWSRFKSVPTFDAANRLNANSTYLQMEQEWLKQGKP</sequence>
<dbReference type="SUPFAM" id="SSF56281">
    <property type="entry name" value="Metallo-hydrolase/oxidoreductase"/>
    <property type="match status" value="1"/>
</dbReference>
<dbReference type="CDD" id="cd16282">
    <property type="entry name" value="metallo-hydrolase-like_MBL-fold"/>
    <property type="match status" value="1"/>
</dbReference>
<feature type="chain" id="PRO_5007599958" evidence="1">
    <location>
        <begin position="27"/>
        <end position="328"/>
    </location>
</feature>
<organism evidence="3 4">
    <name type="scientific">Rhodanobacter thiooxydans</name>
    <dbReference type="NCBI Taxonomy" id="416169"/>
    <lineage>
        <taxon>Bacteria</taxon>
        <taxon>Pseudomonadati</taxon>
        <taxon>Pseudomonadota</taxon>
        <taxon>Gammaproteobacteria</taxon>
        <taxon>Lysobacterales</taxon>
        <taxon>Rhodanobacteraceae</taxon>
        <taxon>Rhodanobacter</taxon>
    </lineage>
</organism>
<keyword evidence="3" id="KW-0378">Hydrolase</keyword>
<dbReference type="InterPro" id="IPR050855">
    <property type="entry name" value="NDM-1-like"/>
</dbReference>
<keyword evidence="4" id="KW-1185">Reference proteome</keyword>
<evidence type="ECO:0000259" key="2">
    <source>
        <dbReference type="SMART" id="SM00849"/>
    </source>
</evidence>
<dbReference type="EMBL" id="LVJS01000050">
    <property type="protein sequence ID" value="KZC23124.1"/>
    <property type="molecule type" value="Genomic_DNA"/>
</dbReference>
<dbReference type="Gene3D" id="3.60.15.10">
    <property type="entry name" value="Ribonuclease Z/Hydroxyacylglutathione hydrolase-like"/>
    <property type="match status" value="1"/>
</dbReference>
<dbReference type="RefSeq" id="WP_008438960.1">
    <property type="nucleotide sequence ID" value="NZ_LVJS01000050.1"/>
</dbReference>
<keyword evidence="1" id="KW-0732">Signal</keyword>
<dbReference type="STRING" id="416169.RHOFW104T7_15605"/>
<accession>A0A154QFU2</accession>
<feature type="signal peptide" evidence="1">
    <location>
        <begin position="1"/>
        <end position="26"/>
    </location>
</feature>
<dbReference type="InterPro" id="IPR036866">
    <property type="entry name" value="RibonucZ/Hydroxyglut_hydro"/>
</dbReference>
<dbReference type="GO" id="GO:0016787">
    <property type="term" value="F:hydrolase activity"/>
    <property type="evidence" value="ECO:0007669"/>
    <property type="project" value="UniProtKB-KW"/>
</dbReference>
<dbReference type="InterPro" id="IPR001279">
    <property type="entry name" value="Metallo-B-lactamas"/>
</dbReference>
<feature type="domain" description="Metallo-beta-lactamase" evidence="2">
    <location>
        <begin position="63"/>
        <end position="250"/>
    </location>
</feature>